<dbReference type="Pfam" id="PF00646">
    <property type="entry name" value="F-box"/>
    <property type="match status" value="1"/>
</dbReference>
<evidence type="ECO:0000259" key="1">
    <source>
        <dbReference type="PROSITE" id="PS50181"/>
    </source>
</evidence>
<dbReference type="SUPFAM" id="SSF81383">
    <property type="entry name" value="F-box domain"/>
    <property type="match status" value="1"/>
</dbReference>
<dbReference type="eggNOG" id="ENOG502T2AD">
    <property type="taxonomic scope" value="Eukaryota"/>
</dbReference>
<evidence type="ECO:0000313" key="2">
    <source>
        <dbReference type="EMBL" id="EIM79110.1"/>
    </source>
</evidence>
<organism evidence="2 3">
    <name type="scientific">Stereum hirsutum (strain FP-91666)</name>
    <name type="common">White-rot fungus</name>
    <dbReference type="NCBI Taxonomy" id="721885"/>
    <lineage>
        <taxon>Eukaryota</taxon>
        <taxon>Fungi</taxon>
        <taxon>Dikarya</taxon>
        <taxon>Basidiomycota</taxon>
        <taxon>Agaricomycotina</taxon>
        <taxon>Agaricomycetes</taxon>
        <taxon>Russulales</taxon>
        <taxon>Stereaceae</taxon>
        <taxon>Stereum</taxon>
    </lineage>
</organism>
<protein>
    <recommendedName>
        <fullName evidence="1">F-box domain-containing protein</fullName>
    </recommendedName>
</protein>
<dbReference type="InterPro" id="IPR036047">
    <property type="entry name" value="F-box-like_dom_sf"/>
</dbReference>
<dbReference type="Proteomes" id="UP000053927">
    <property type="component" value="Unassembled WGS sequence"/>
</dbReference>
<sequence length="315" mass="35526">MYLQDLPLEILIQVLSTLSLTDMQKLMLVNFGWRWLIQRFLSRKYHLSLLPYVDNPSAFRDVMRTSHSIISGSFALDFGLHGTTEPLINASDIDVYTGVSNAITIVEYLRNKEGYLIVPVGINPCWAWIDDYEGGITSVIRMLHPRGSKIDVVCSSRISALHPLSYFWGTLVMNFLTSDGYCSAYPSLTERGIGCIHPLRDVTPRVERCIEKYKSRGFSIRDFAQNEAEPHTSRSTKGLRKFGAQRMKVAVPWHCPHVVRSFSDAGSLHLAFSPRSRGETLYPFEEPEWIMGGSHCGGGCKLHSEGSVNPRATYF</sequence>
<dbReference type="EMBL" id="JH687411">
    <property type="protein sequence ID" value="EIM79110.1"/>
    <property type="molecule type" value="Genomic_DNA"/>
</dbReference>
<dbReference type="InterPro" id="IPR001810">
    <property type="entry name" value="F-box_dom"/>
</dbReference>
<accession>R7RWE7</accession>
<gene>
    <name evidence="2" type="ORF">STEHIDRAFT_116793</name>
</gene>
<evidence type="ECO:0000313" key="3">
    <source>
        <dbReference type="Proteomes" id="UP000053927"/>
    </source>
</evidence>
<dbReference type="PROSITE" id="PS50181">
    <property type="entry name" value="FBOX"/>
    <property type="match status" value="1"/>
</dbReference>
<dbReference type="GeneID" id="18795987"/>
<dbReference type="OMA" id="HTIDIIA"/>
<reference evidence="3" key="1">
    <citation type="journal article" date="2012" name="Science">
        <title>The Paleozoic origin of enzymatic lignin decomposition reconstructed from 31 fungal genomes.</title>
        <authorList>
            <person name="Floudas D."/>
            <person name="Binder M."/>
            <person name="Riley R."/>
            <person name="Barry K."/>
            <person name="Blanchette R.A."/>
            <person name="Henrissat B."/>
            <person name="Martinez A.T."/>
            <person name="Otillar R."/>
            <person name="Spatafora J.W."/>
            <person name="Yadav J.S."/>
            <person name="Aerts A."/>
            <person name="Benoit I."/>
            <person name="Boyd A."/>
            <person name="Carlson A."/>
            <person name="Copeland A."/>
            <person name="Coutinho P.M."/>
            <person name="de Vries R.P."/>
            <person name="Ferreira P."/>
            <person name="Findley K."/>
            <person name="Foster B."/>
            <person name="Gaskell J."/>
            <person name="Glotzer D."/>
            <person name="Gorecki P."/>
            <person name="Heitman J."/>
            <person name="Hesse C."/>
            <person name="Hori C."/>
            <person name="Igarashi K."/>
            <person name="Jurgens J.A."/>
            <person name="Kallen N."/>
            <person name="Kersten P."/>
            <person name="Kohler A."/>
            <person name="Kuees U."/>
            <person name="Kumar T.K.A."/>
            <person name="Kuo A."/>
            <person name="LaButti K."/>
            <person name="Larrondo L.F."/>
            <person name="Lindquist E."/>
            <person name="Ling A."/>
            <person name="Lombard V."/>
            <person name="Lucas S."/>
            <person name="Lundell T."/>
            <person name="Martin R."/>
            <person name="McLaughlin D.J."/>
            <person name="Morgenstern I."/>
            <person name="Morin E."/>
            <person name="Murat C."/>
            <person name="Nagy L.G."/>
            <person name="Nolan M."/>
            <person name="Ohm R.A."/>
            <person name="Patyshakuliyeva A."/>
            <person name="Rokas A."/>
            <person name="Ruiz-Duenas F.J."/>
            <person name="Sabat G."/>
            <person name="Salamov A."/>
            <person name="Samejima M."/>
            <person name="Schmutz J."/>
            <person name="Slot J.C."/>
            <person name="St John F."/>
            <person name="Stenlid J."/>
            <person name="Sun H."/>
            <person name="Sun S."/>
            <person name="Syed K."/>
            <person name="Tsang A."/>
            <person name="Wiebenga A."/>
            <person name="Young D."/>
            <person name="Pisabarro A."/>
            <person name="Eastwood D.C."/>
            <person name="Martin F."/>
            <person name="Cullen D."/>
            <person name="Grigoriev I.V."/>
            <person name="Hibbett D.S."/>
        </authorList>
    </citation>
    <scope>NUCLEOTIDE SEQUENCE [LARGE SCALE GENOMIC DNA]</scope>
    <source>
        <strain evidence="3">FP-91666</strain>
    </source>
</reference>
<feature type="domain" description="F-box" evidence="1">
    <location>
        <begin position="1"/>
        <end position="48"/>
    </location>
</feature>
<keyword evidence="3" id="KW-1185">Reference proteome</keyword>
<dbReference type="RefSeq" id="XP_007311793.1">
    <property type="nucleotide sequence ID" value="XM_007311731.1"/>
</dbReference>
<proteinExistence type="predicted"/>
<name>R7RWE7_STEHR</name>
<dbReference type="OrthoDB" id="3270380at2759"/>
<dbReference type="KEGG" id="shs:STEHIDRAFT_116793"/>
<dbReference type="CDD" id="cd09917">
    <property type="entry name" value="F-box_SF"/>
    <property type="match status" value="1"/>
</dbReference>
<dbReference type="AlphaFoldDB" id="R7RWE7"/>